<keyword evidence="5" id="KW-1003">Cell membrane</keyword>
<keyword evidence="9" id="KW-0472">Membrane</keyword>
<keyword evidence="4" id="KW-0813">Transport</keyword>
<dbReference type="GO" id="GO:0005886">
    <property type="term" value="C:plasma membrane"/>
    <property type="evidence" value="ECO:0007669"/>
    <property type="project" value="UniProtKB-SubCell"/>
</dbReference>
<dbReference type="Proteomes" id="UP000183104">
    <property type="component" value="Unassembled WGS sequence"/>
</dbReference>
<evidence type="ECO:0000256" key="9">
    <source>
        <dbReference type="ARBA" id="ARBA00023136"/>
    </source>
</evidence>
<evidence type="ECO:0000256" key="2">
    <source>
        <dbReference type="ARBA" id="ARBA00007208"/>
    </source>
</evidence>
<comment type="subcellular location">
    <subcellularLocation>
        <location evidence="1">Cell inner membrane</location>
    </subcellularLocation>
</comment>
<dbReference type="Pfam" id="PF01203">
    <property type="entry name" value="T2SSN"/>
    <property type="match status" value="1"/>
</dbReference>
<organism evidence="11 12">
    <name type="scientific">Thiohalorhabdus denitrificans</name>
    <dbReference type="NCBI Taxonomy" id="381306"/>
    <lineage>
        <taxon>Bacteria</taxon>
        <taxon>Pseudomonadati</taxon>
        <taxon>Pseudomonadota</taxon>
        <taxon>Gammaproteobacteria</taxon>
        <taxon>Thiohalorhabdales</taxon>
        <taxon>Thiohalorhabdaceae</taxon>
        <taxon>Thiohalorhabdus</taxon>
    </lineage>
</organism>
<dbReference type="RefSeq" id="WP_054966127.1">
    <property type="nucleotide sequence ID" value="NZ_FMUN01000003.1"/>
</dbReference>
<comment type="similarity">
    <text evidence="2">Belongs to the GSP N family.</text>
</comment>
<evidence type="ECO:0000256" key="10">
    <source>
        <dbReference type="ARBA" id="ARBA00030772"/>
    </source>
</evidence>
<gene>
    <name evidence="11" type="ORF">SAMN05661077_1409</name>
</gene>
<dbReference type="InterPro" id="IPR022792">
    <property type="entry name" value="T2SS_protein-GspN"/>
</dbReference>
<evidence type="ECO:0000313" key="11">
    <source>
        <dbReference type="EMBL" id="SCY16563.1"/>
    </source>
</evidence>
<dbReference type="GO" id="GO:0015628">
    <property type="term" value="P:protein secretion by the type II secretion system"/>
    <property type="evidence" value="ECO:0007669"/>
    <property type="project" value="InterPro"/>
</dbReference>
<evidence type="ECO:0000256" key="4">
    <source>
        <dbReference type="ARBA" id="ARBA00022448"/>
    </source>
</evidence>
<proteinExistence type="inferred from homology"/>
<evidence type="ECO:0000256" key="8">
    <source>
        <dbReference type="ARBA" id="ARBA00022927"/>
    </source>
</evidence>
<keyword evidence="8" id="KW-0653">Protein transport</keyword>
<evidence type="ECO:0000313" key="12">
    <source>
        <dbReference type="Proteomes" id="UP000183104"/>
    </source>
</evidence>
<dbReference type="GO" id="GO:0015627">
    <property type="term" value="C:type II protein secretion system complex"/>
    <property type="evidence" value="ECO:0007669"/>
    <property type="project" value="InterPro"/>
</dbReference>
<keyword evidence="6" id="KW-0997">Cell inner membrane</keyword>
<keyword evidence="12" id="KW-1185">Reference proteome</keyword>
<evidence type="ECO:0000256" key="6">
    <source>
        <dbReference type="ARBA" id="ARBA00022519"/>
    </source>
</evidence>
<name>A0A0P9CAV8_9GAMM</name>
<keyword evidence="7" id="KW-0812">Transmembrane</keyword>
<accession>A0A0P9CAV8</accession>
<reference evidence="12" key="1">
    <citation type="submission" date="2016-10" db="EMBL/GenBank/DDBJ databases">
        <authorList>
            <person name="Varghese N."/>
        </authorList>
    </citation>
    <scope>NUCLEOTIDE SEQUENCE [LARGE SCALE GENOMIC DNA]</scope>
    <source>
        <strain evidence="12">HL 19</strain>
    </source>
</reference>
<dbReference type="AlphaFoldDB" id="A0A0P9CAV8"/>
<evidence type="ECO:0000256" key="3">
    <source>
        <dbReference type="ARBA" id="ARBA00021563"/>
    </source>
</evidence>
<dbReference type="STRING" id="381306.AN478_08210"/>
<evidence type="ECO:0000256" key="1">
    <source>
        <dbReference type="ARBA" id="ARBA00004533"/>
    </source>
</evidence>
<sequence length="260" mass="28103">MKKRWVRLIGLGVVVYLLALVVQFPASWALHWARGSVPDTVAWEGVEGTVWSPRFQRVAVSLPNGGRLLIGPGEVRMQPGKLLTGELGYTFRAELLGGQVRGRLNHGFGDRWEIPEIQGRLDLANLGEVDPRLAMAEARGGLLFAGQELHGGSLPEGGQVRATLEDLRVGLVPTAGPLGEYALEGEVSGPGRLEGTVETLNGGTLDISGRYRVDLQARTYRFNGEGQAGAEAPEVLRDMLPMLGTVRDGRVTIRQQGRLP</sequence>
<dbReference type="EMBL" id="FMUN01000003">
    <property type="protein sequence ID" value="SCY16563.1"/>
    <property type="molecule type" value="Genomic_DNA"/>
</dbReference>
<evidence type="ECO:0000256" key="7">
    <source>
        <dbReference type="ARBA" id="ARBA00022692"/>
    </source>
</evidence>
<protein>
    <recommendedName>
        <fullName evidence="3">Type II secretion system protein N</fullName>
    </recommendedName>
    <alternativeName>
        <fullName evidence="10">General secretion pathway protein N</fullName>
    </alternativeName>
</protein>
<evidence type="ECO:0000256" key="5">
    <source>
        <dbReference type="ARBA" id="ARBA00022475"/>
    </source>
</evidence>